<feature type="compositionally biased region" description="Low complexity" evidence="3">
    <location>
        <begin position="990"/>
        <end position="1001"/>
    </location>
</feature>
<feature type="region of interest" description="Disordered" evidence="3">
    <location>
        <begin position="178"/>
        <end position="200"/>
    </location>
</feature>
<feature type="compositionally biased region" description="Polar residues" evidence="3">
    <location>
        <begin position="352"/>
        <end position="366"/>
    </location>
</feature>
<name>A0A316YGY9_9BASI</name>
<dbReference type="EMBL" id="KZ819640">
    <property type="protein sequence ID" value="PWN87373.1"/>
    <property type="molecule type" value="Genomic_DNA"/>
</dbReference>
<dbReference type="InterPro" id="IPR036864">
    <property type="entry name" value="Zn2-C6_fun-type_DNA-bd_sf"/>
</dbReference>
<dbReference type="Gene3D" id="4.10.240.10">
    <property type="entry name" value="Zn(2)-C6 fungal-type DNA-binding domain"/>
    <property type="match status" value="1"/>
</dbReference>
<comment type="subcellular location">
    <subcellularLocation>
        <location evidence="1">Nucleus</location>
    </subcellularLocation>
</comment>
<dbReference type="AlphaFoldDB" id="A0A316YGY9"/>
<dbReference type="GO" id="GO:0000981">
    <property type="term" value="F:DNA-binding transcription factor activity, RNA polymerase II-specific"/>
    <property type="evidence" value="ECO:0007669"/>
    <property type="project" value="InterPro"/>
</dbReference>
<feature type="region of interest" description="Disordered" evidence="3">
    <location>
        <begin position="17"/>
        <end position="46"/>
    </location>
</feature>
<keyword evidence="6" id="KW-1185">Reference proteome</keyword>
<evidence type="ECO:0000256" key="1">
    <source>
        <dbReference type="ARBA" id="ARBA00004123"/>
    </source>
</evidence>
<keyword evidence="2" id="KW-0539">Nucleus</keyword>
<dbReference type="Proteomes" id="UP000245768">
    <property type="component" value="Unassembled WGS sequence"/>
</dbReference>
<dbReference type="InterPro" id="IPR001138">
    <property type="entry name" value="Zn2Cys6_DnaBD"/>
</dbReference>
<dbReference type="CDD" id="cd12148">
    <property type="entry name" value="fungal_TF_MHR"/>
    <property type="match status" value="1"/>
</dbReference>
<evidence type="ECO:0000313" key="6">
    <source>
        <dbReference type="Proteomes" id="UP000245768"/>
    </source>
</evidence>
<accession>A0A316YGY9</accession>
<dbReference type="OrthoDB" id="3362851at2759"/>
<evidence type="ECO:0000256" key="2">
    <source>
        <dbReference type="ARBA" id="ARBA00023242"/>
    </source>
</evidence>
<feature type="domain" description="Zn(2)-C6 fungal-type" evidence="4">
    <location>
        <begin position="54"/>
        <end position="86"/>
    </location>
</feature>
<gene>
    <name evidence="5" type="ORF">FA10DRAFT_269329</name>
</gene>
<dbReference type="PROSITE" id="PS50048">
    <property type="entry name" value="ZN2_CY6_FUNGAL_2"/>
    <property type="match status" value="1"/>
</dbReference>
<evidence type="ECO:0000256" key="3">
    <source>
        <dbReference type="SAM" id="MobiDB-lite"/>
    </source>
</evidence>
<feature type="compositionally biased region" description="Low complexity" evidence="3">
    <location>
        <begin position="312"/>
        <end position="332"/>
    </location>
</feature>
<dbReference type="InParanoid" id="A0A316YGY9"/>
<proteinExistence type="predicted"/>
<evidence type="ECO:0000313" key="5">
    <source>
        <dbReference type="EMBL" id="PWN87373.1"/>
    </source>
</evidence>
<dbReference type="STRING" id="215250.A0A316YGY9"/>
<feature type="region of interest" description="Disordered" evidence="3">
    <location>
        <begin position="95"/>
        <end position="126"/>
    </location>
</feature>
<dbReference type="Pfam" id="PF00172">
    <property type="entry name" value="Zn_clus"/>
    <property type="match status" value="1"/>
</dbReference>
<dbReference type="SMART" id="SM00066">
    <property type="entry name" value="GAL4"/>
    <property type="match status" value="1"/>
</dbReference>
<dbReference type="GO" id="GO:0005634">
    <property type="term" value="C:nucleus"/>
    <property type="evidence" value="ECO:0007669"/>
    <property type="project" value="UniProtKB-SubCell"/>
</dbReference>
<feature type="region of interest" description="Disordered" evidence="3">
    <location>
        <begin position="987"/>
        <end position="1008"/>
    </location>
</feature>
<dbReference type="CDD" id="cd00067">
    <property type="entry name" value="GAL4"/>
    <property type="match status" value="1"/>
</dbReference>
<dbReference type="PANTHER" id="PTHR31001">
    <property type="entry name" value="UNCHARACTERIZED TRANSCRIPTIONAL REGULATORY PROTEIN"/>
    <property type="match status" value="1"/>
</dbReference>
<dbReference type="RefSeq" id="XP_025374571.1">
    <property type="nucleotide sequence ID" value="XM_025522705.1"/>
</dbReference>
<feature type="region of interest" description="Disordered" evidence="3">
    <location>
        <begin position="846"/>
        <end position="869"/>
    </location>
</feature>
<evidence type="ECO:0000259" key="4">
    <source>
        <dbReference type="PROSITE" id="PS50048"/>
    </source>
</evidence>
<feature type="region of interest" description="Disordered" evidence="3">
    <location>
        <begin position="312"/>
        <end position="376"/>
    </location>
</feature>
<dbReference type="SUPFAM" id="SSF57701">
    <property type="entry name" value="Zn2/Cys6 DNA-binding domain"/>
    <property type="match status" value="1"/>
</dbReference>
<dbReference type="PROSITE" id="PS00463">
    <property type="entry name" value="ZN2_CY6_FUNGAL_1"/>
    <property type="match status" value="1"/>
</dbReference>
<sequence>MHRRDFIVHLCRSPTTRTLGNKAMAGDDSRSPSGSGDASTEQQQKVRRRRNAISCLECRSRKIKCDRNVPGCSSCVARGIRHKCRWGDERDDLELNHQQGTDDDRGNAAGKKRARDGGDGQEGDVDRIVSEVLKRLRGSSASSQDAESSIALAAELVRGEKRKEEILRDEKEEKSWVSESWTYGQPHPQPGTNARSEPVAQAAARPNLVSAFDGFAVADMRGGPNALIKDPVGKPTVSGMVPAGIQLATSEEDFTELVDSLPMMRAPLDDIVDFFLEHIEPSLGAFNRVVLRNHVDLFWSCVTALRSSMMTTNSATKKRSSSSSSRNQSTTSYGGNTTASASKPGILGSMGFSVTPSSDGSASSPDTHGHPAGIASTGLESPTRLGLVALMLVIVAASCDKITKAEVIARRIFPHTYDESQVPQRKEAILNLAMRFLAQSNYLQQPTLWTLQTITCAKFNWFDKKMMSTCTIWNTMAIRIAQSMGLHRLGSAIDDVRTMRRTGHASCTEEEDEKNDGNAINMEFDPLSGHSWARKWHKASVSLFERDSLSMRELGRKVWNNLTCHDWIFASHMDHAYSVTTNKTSLPLCMDDEDVVYRLHTMEEGEIKKRVSFDLPSENSYILCFHQIARIIRELVDLEEELEADFSFKETCIISDKLRAVLSGLPPYFRFDGVCELTDEVRRQHADRPYLSLQRVLLHEQVHTRLLRLHRNHIGRGLRDEAYVDSVSSCAEAASVVVTVRDELERVQSPMRNMGFFKAHLFQAVLVIQIILMWATSIRPYDSATDDHQKRLWLSLNLARLASDMDKCIEYLRGESIVESPMRIIEALAKKLRFQLESSVDKGATVLQAPSHNGPSAQPKKDAMPSPGDAAGMYQAHWLSAQPNHNSSMGVATPVDEGEAALDRFLAGFVVPVSQQQPAAPRFEQSYRSMQNHQQHYQHHPTPHDTFGASSNLADTSFLDTMFPQYAENGTDLLGALESALYAFGDGSAPQLQPNTQPLQPKEVPLLP</sequence>
<dbReference type="PANTHER" id="PTHR31001:SF76">
    <property type="entry name" value="ZN(2)-C6 FUNGAL-TYPE DOMAIN-CONTAINING PROTEIN"/>
    <property type="match status" value="1"/>
</dbReference>
<protein>
    <recommendedName>
        <fullName evidence="4">Zn(2)-C6 fungal-type domain-containing protein</fullName>
    </recommendedName>
</protein>
<dbReference type="InterPro" id="IPR050613">
    <property type="entry name" value="Sec_Metabolite_Reg"/>
</dbReference>
<organism evidence="5 6">
    <name type="scientific">Acaromyces ingoldii</name>
    <dbReference type="NCBI Taxonomy" id="215250"/>
    <lineage>
        <taxon>Eukaryota</taxon>
        <taxon>Fungi</taxon>
        <taxon>Dikarya</taxon>
        <taxon>Basidiomycota</taxon>
        <taxon>Ustilaginomycotina</taxon>
        <taxon>Exobasidiomycetes</taxon>
        <taxon>Exobasidiales</taxon>
        <taxon>Cryptobasidiaceae</taxon>
        <taxon>Acaromyces</taxon>
    </lineage>
</organism>
<dbReference type="GO" id="GO:0008270">
    <property type="term" value="F:zinc ion binding"/>
    <property type="evidence" value="ECO:0007669"/>
    <property type="project" value="InterPro"/>
</dbReference>
<reference evidence="5 6" key="1">
    <citation type="journal article" date="2018" name="Mol. Biol. Evol.">
        <title>Broad Genomic Sampling Reveals a Smut Pathogenic Ancestry of the Fungal Clade Ustilaginomycotina.</title>
        <authorList>
            <person name="Kijpornyongpan T."/>
            <person name="Mondo S.J."/>
            <person name="Barry K."/>
            <person name="Sandor L."/>
            <person name="Lee J."/>
            <person name="Lipzen A."/>
            <person name="Pangilinan J."/>
            <person name="LaButti K."/>
            <person name="Hainaut M."/>
            <person name="Henrissat B."/>
            <person name="Grigoriev I.V."/>
            <person name="Spatafora J.W."/>
            <person name="Aime M.C."/>
        </authorList>
    </citation>
    <scope>NUCLEOTIDE SEQUENCE [LARGE SCALE GENOMIC DNA]</scope>
    <source>
        <strain evidence="5 6">MCA 4198</strain>
    </source>
</reference>
<dbReference type="GeneID" id="37044621"/>